<dbReference type="Pfam" id="PF00501">
    <property type="entry name" value="AMP-binding"/>
    <property type="match status" value="1"/>
</dbReference>
<dbReference type="AlphaFoldDB" id="X1VUM2"/>
<feature type="domain" description="AMP-dependent synthetase/ligase" evidence="3">
    <location>
        <begin position="6"/>
        <end position="76"/>
    </location>
</feature>
<keyword evidence="2" id="KW-0597">Phosphoprotein</keyword>
<dbReference type="InterPro" id="IPR000873">
    <property type="entry name" value="AMP-dep_synth/lig_dom"/>
</dbReference>
<sequence>LLPKLFENQVSKTPDLTAVMDEHTVLSYMDLNKRANRLSHLLLEKGIGPEKFVAIALNRSVDMVISMLAVLKTGAATDS</sequence>
<name>X1VUM2_9ZZZZ</name>
<evidence type="ECO:0000256" key="2">
    <source>
        <dbReference type="ARBA" id="ARBA00022553"/>
    </source>
</evidence>
<proteinExistence type="predicted"/>
<protein>
    <recommendedName>
        <fullName evidence="3">AMP-dependent synthetase/ligase domain-containing protein</fullName>
    </recommendedName>
</protein>
<dbReference type="PANTHER" id="PTHR44845:SF6">
    <property type="entry name" value="BETA-ALANINE-ACTIVATING ENZYME"/>
    <property type="match status" value="1"/>
</dbReference>
<dbReference type="EMBL" id="BARW01038234">
    <property type="protein sequence ID" value="GAJ21366.1"/>
    <property type="molecule type" value="Genomic_DNA"/>
</dbReference>
<organism evidence="4">
    <name type="scientific">marine sediment metagenome</name>
    <dbReference type="NCBI Taxonomy" id="412755"/>
    <lineage>
        <taxon>unclassified sequences</taxon>
        <taxon>metagenomes</taxon>
        <taxon>ecological metagenomes</taxon>
    </lineage>
</organism>
<dbReference type="Gene3D" id="3.40.50.980">
    <property type="match status" value="2"/>
</dbReference>
<dbReference type="SUPFAM" id="SSF56801">
    <property type="entry name" value="Acetyl-CoA synthetase-like"/>
    <property type="match status" value="1"/>
</dbReference>
<feature type="non-terminal residue" evidence="4">
    <location>
        <position position="1"/>
    </location>
</feature>
<reference evidence="4" key="1">
    <citation type="journal article" date="2014" name="Front. Microbiol.">
        <title>High frequency of phylogenetically diverse reductive dehalogenase-homologous genes in deep subseafloor sedimentary metagenomes.</title>
        <authorList>
            <person name="Kawai M."/>
            <person name="Futagami T."/>
            <person name="Toyoda A."/>
            <person name="Takaki Y."/>
            <person name="Nishi S."/>
            <person name="Hori S."/>
            <person name="Arai W."/>
            <person name="Tsubouchi T."/>
            <person name="Morono Y."/>
            <person name="Uchiyama I."/>
            <person name="Ito T."/>
            <person name="Fujiyama A."/>
            <person name="Inagaki F."/>
            <person name="Takami H."/>
        </authorList>
    </citation>
    <scope>NUCLEOTIDE SEQUENCE</scope>
    <source>
        <strain evidence="4">Expedition CK06-06</strain>
    </source>
</reference>
<gene>
    <name evidence="4" type="ORF">S12H4_58748</name>
</gene>
<comment type="caution">
    <text evidence="4">The sequence shown here is derived from an EMBL/GenBank/DDBJ whole genome shotgun (WGS) entry which is preliminary data.</text>
</comment>
<dbReference type="PANTHER" id="PTHR44845">
    <property type="entry name" value="CARRIER DOMAIN-CONTAINING PROTEIN"/>
    <property type="match status" value="1"/>
</dbReference>
<evidence type="ECO:0000256" key="1">
    <source>
        <dbReference type="ARBA" id="ARBA00022450"/>
    </source>
</evidence>
<evidence type="ECO:0000259" key="3">
    <source>
        <dbReference type="Pfam" id="PF00501"/>
    </source>
</evidence>
<evidence type="ECO:0000313" key="4">
    <source>
        <dbReference type="EMBL" id="GAJ21366.1"/>
    </source>
</evidence>
<accession>X1VUM2</accession>
<keyword evidence="1" id="KW-0596">Phosphopantetheine</keyword>